<comment type="caution">
    <text evidence="2">The sequence shown here is derived from an EMBL/GenBank/DDBJ whole genome shotgun (WGS) entry which is preliminary data.</text>
</comment>
<dbReference type="InterPro" id="IPR036388">
    <property type="entry name" value="WH-like_DNA-bd_sf"/>
</dbReference>
<dbReference type="PROSITE" id="PS51071">
    <property type="entry name" value="HTH_RPIR"/>
    <property type="match status" value="1"/>
</dbReference>
<dbReference type="PANTHER" id="PTHR30514:SF18">
    <property type="entry name" value="RPIR-FAMILY TRANSCRIPTIONAL REGULATOR"/>
    <property type="match status" value="1"/>
</dbReference>
<reference evidence="2" key="1">
    <citation type="submission" date="2022-11" db="EMBL/GenBank/DDBJ databases">
        <title>Larsenimonas rhizosphaerae sp. nov., isolated from a tidal mudflat.</title>
        <authorList>
            <person name="Lee S.D."/>
            <person name="Kim I.S."/>
        </authorList>
    </citation>
    <scope>NUCLEOTIDE SEQUENCE</scope>
    <source>
        <strain evidence="2">GH2-1</strain>
    </source>
</reference>
<dbReference type="PANTHER" id="PTHR30514">
    <property type="entry name" value="GLUCOKINASE"/>
    <property type="match status" value="1"/>
</dbReference>
<keyword evidence="3" id="KW-1185">Reference proteome</keyword>
<dbReference type="GO" id="GO:0097367">
    <property type="term" value="F:carbohydrate derivative binding"/>
    <property type="evidence" value="ECO:0007669"/>
    <property type="project" value="InterPro"/>
</dbReference>
<dbReference type="InterPro" id="IPR009057">
    <property type="entry name" value="Homeodomain-like_sf"/>
</dbReference>
<dbReference type="GO" id="GO:1901135">
    <property type="term" value="P:carbohydrate derivative metabolic process"/>
    <property type="evidence" value="ECO:0007669"/>
    <property type="project" value="InterPro"/>
</dbReference>
<dbReference type="InterPro" id="IPR046348">
    <property type="entry name" value="SIS_dom_sf"/>
</dbReference>
<dbReference type="Gene3D" id="1.10.10.10">
    <property type="entry name" value="Winged helix-like DNA-binding domain superfamily/Winged helix DNA-binding domain"/>
    <property type="match status" value="1"/>
</dbReference>
<dbReference type="AlphaFoldDB" id="A0AA42CX48"/>
<dbReference type="Pfam" id="PF01418">
    <property type="entry name" value="HTH_6"/>
    <property type="match status" value="1"/>
</dbReference>
<dbReference type="Pfam" id="PF01380">
    <property type="entry name" value="SIS"/>
    <property type="match status" value="1"/>
</dbReference>
<dbReference type="InterPro" id="IPR001347">
    <property type="entry name" value="SIS_dom"/>
</dbReference>
<protein>
    <submittedName>
        <fullName evidence="2">MurR/RpiR family transcriptional regulator</fullName>
    </submittedName>
</protein>
<dbReference type="GO" id="GO:0003700">
    <property type="term" value="F:DNA-binding transcription factor activity"/>
    <property type="evidence" value="ECO:0007669"/>
    <property type="project" value="InterPro"/>
</dbReference>
<dbReference type="Gene3D" id="3.40.50.10490">
    <property type="entry name" value="Glucose-6-phosphate isomerase like protein, domain 1"/>
    <property type="match status" value="1"/>
</dbReference>
<dbReference type="GO" id="GO:0003677">
    <property type="term" value="F:DNA binding"/>
    <property type="evidence" value="ECO:0007669"/>
    <property type="project" value="InterPro"/>
</dbReference>
<dbReference type="InterPro" id="IPR000281">
    <property type="entry name" value="HTH_RpiR"/>
</dbReference>
<name>A0AA42CX48_9GAMM</name>
<proteinExistence type="predicted"/>
<dbReference type="InterPro" id="IPR047640">
    <property type="entry name" value="RpiR-like"/>
</dbReference>
<accession>A0AA42CX48</accession>
<evidence type="ECO:0000259" key="1">
    <source>
        <dbReference type="PROSITE" id="PS51071"/>
    </source>
</evidence>
<evidence type="ECO:0000313" key="2">
    <source>
        <dbReference type="EMBL" id="MCX2523460.1"/>
    </source>
</evidence>
<gene>
    <name evidence="2" type="ORF">OQ287_04335</name>
</gene>
<feature type="domain" description="HTH rpiR-type" evidence="1">
    <location>
        <begin position="3"/>
        <end position="79"/>
    </location>
</feature>
<dbReference type="EMBL" id="JAPIVE010000001">
    <property type="protein sequence ID" value="MCX2523460.1"/>
    <property type="molecule type" value="Genomic_DNA"/>
</dbReference>
<dbReference type="SUPFAM" id="SSF53697">
    <property type="entry name" value="SIS domain"/>
    <property type="match status" value="1"/>
</dbReference>
<dbReference type="SUPFAM" id="SSF46689">
    <property type="entry name" value="Homeodomain-like"/>
    <property type="match status" value="1"/>
</dbReference>
<dbReference type="RefSeq" id="WP_265895705.1">
    <property type="nucleotide sequence ID" value="NZ_JAPIVE010000001.1"/>
</dbReference>
<dbReference type="Proteomes" id="UP001165678">
    <property type="component" value="Unassembled WGS sequence"/>
</dbReference>
<sequence>MTQHIGQRIEAYYQDLPSHERRVADFILAHFDDFAIYSAADLARLTGVSKATVTRLFKRLGFAHFQEVREHARELRNLGVPLVTEPGHTAQAFHRHFEREQANVKAMLDALDPDTLGAIAQAVSTADNVVVMGFRNSYPVALHLRQQLLQVRGQVHVLPQPGQTLAEELASLGDRDVVVVVGFRRRVTSFDRLMAHLHTLPCSVLLIADGTATSARQHADWSVICPLDSISAFDSYAAAMSLVNILASAVLHEHLKSGRQRMARLSHHFEQLDELS</sequence>
<organism evidence="2 3">
    <name type="scientific">Larsenimonas rhizosphaerae</name>
    <dbReference type="NCBI Taxonomy" id="2944682"/>
    <lineage>
        <taxon>Bacteria</taxon>
        <taxon>Pseudomonadati</taxon>
        <taxon>Pseudomonadota</taxon>
        <taxon>Gammaproteobacteria</taxon>
        <taxon>Oceanospirillales</taxon>
        <taxon>Halomonadaceae</taxon>
        <taxon>Larsenimonas</taxon>
    </lineage>
</organism>
<evidence type="ECO:0000313" key="3">
    <source>
        <dbReference type="Proteomes" id="UP001165678"/>
    </source>
</evidence>